<reference evidence="2" key="1">
    <citation type="submission" date="2016-11" db="UniProtKB">
        <authorList>
            <consortium name="WormBaseParasite"/>
        </authorList>
    </citation>
    <scope>IDENTIFICATION</scope>
    <source>
        <strain evidence="2">KR3021</strain>
    </source>
</reference>
<sequence>MKAEEDTNHDFRYALIVSSKALEVRDAMRIFTKYAPLEINLANNFTALCKFQNARICASAILDSSQTMRRVRYKVPTSENEEDGVVCNDGQDPIVTVLVKEEDKRPFKRSNVFDNVMELNVDKLSIPQGRYRVVHKHCSKKELILCSFAKHDDLAESHANNMEGWKASDGVKKPITTNIHDRVSFIAPTTPSSTIRFDPNDEMAKPHWNNSKKIIREGIQVFDAKGTELEWDYEHDTRTFEGGEADIAKNRRKRAIDEIESVMEGPGVTKMARGRGARSVPDVNRE</sequence>
<protein>
    <submittedName>
        <fullName evidence="2">RRM_3 domain-containing protein</fullName>
    </submittedName>
</protein>
<proteinExistence type="predicted"/>
<dbReference type="WBParaSite" id="RSKR_0000134900.1">
    <property type="protein sequence ID" value="RSKR_0000134900.1"/>
    <property type="gene ID" value="RSKR_0000134900"/>
</dbReference>
<organism evidence="1 2">
    <name type="scientific">Rhabditophanes sp. KR3021</name>
    <dbReference type="NCBI Taxonomy" id="114890"/>
    <lineage>
        <taxon>Eukaryota</taxon>
        <taxon>Metazoa</taxon>
        <taxon>Ecdysozoa</taxon>
        <taxon>Nematoda</taxon>
        <taxon>Chromadorea</taxon>
        <taxon>Rhabditida</taxon>
        <taxon>Tylenchina</taxon>
        <taxon>Panagrolaimomorpha</taxon>
        <taxon>Strongyloidoidea</taxon>
        <taxon>Alloionematidae</taxon>
        <taxon>Rhabditophanes</taxon>
    </lineage>
</organism>
<accession>A0AC35TJZ0</accession>
<evidence type="ECO:0000313" key="1">
    <source>
        <dbReference type="Proteomes" id="UP000095286"/>
    </source>
</evidence>
<evidence type="ECO:0000313" key="2">
    <source>
        <dbReference type="WBParaSite" id="RSKR_0000134900.1"/>
    </source>
</evidence>
<dbReference type="Proteomes" id="UP000095286">
    <property type="component" value="Unplaced"/>
</dbReference>
<name>A0AC35TJZ0_9BILA</name>